<dbReference type="EMBL" id="AHEV01000012">
    <property type="protein sequence ID" value="EJR41784.1"/>
    <property type="molecule type" value="Genomic_DNA"/>
</dbReference>
<dbReference type="AlphaFoldDB" id="A0ABC9R6Q0"/>
<feature type="transmembrane region" description="Helical" evidence="1">
    <location>
        <begin position="22"/>
        <end position="41"/>
    </location>
</feature>
<keyword evidence="1" id="KW-1133">Transmembrane helix</keyword>
<reference evidence="2 3" key="1">
    <citation type="submission" date="2012-04" db="EMBL/GenBank/DDBJ databases">
        <title>The Genome Sequence of Bacillus cereus VD078.</title>
        <authorList>
            <consortium name="The Broad Institute Genome Sequencing Platform"/>
            <consortium name="The Broad Institute Genome Sequencing Center for Infectious Disease"/>
            <person name="Feldgarden M."/>
            <person name="Van der Auwera G.A."/>
            <person name="Mahillon J."/>
            <person name="Duprez V."/>
            <person name="Timmery S."/>
            <person name="Mattelet C."/>
            <person name="Dierick K."/>
            <person name="Sun M."/>
            <person name="Yu Z."/>
            <person name="Zhu L."/>
            <person name="Hu X."/>
            <person name="Shank E.B."/>
            <person name="Swiecicka I."/>
            <person name="Hansen B.M."/>
            <person name="Andrup L."/>
            <person name="Young S.K."/>
            <person name="Zeng Q."/>
            <person name="Gargeya S."/>
            <person name="Fitzgerald M."/>
            <person name="Haas B."/>
            <person name="Abouelleil A."/>
            <person name="Alvarado L."/>
            <person name="Arachchi H.M."/>
            <person name="Berlin A."/>
            <person name="Chapman S.B."/>
            <person name="Goldberg J."/>
            <person name="Griggs A."/>
            <person name="Gujja S."/>
            <person name="Hansen M."/>
            <person name="Howarth C."/>
            <person name="Imamovic A."/>
            <person name="Larimer J."/>
            <person name="McCowen C."/>
            <person name="Montmayeur A."/>
            <person name="Murphy C."/>
            <person name="Neiman D."/>
            <person name="Pearson M."/>
            <person name="Priest M."/>
            <person name="Roberts A."/>
            <person name="Saif S."/>
            <person name="Shea T."/>
            <person name="Sisk P."/>
            <person name="Sykes S."/>
            <person name="Wortman J."/>
            <person name="Nusbaum C."/>
            <person name="Birren B."/>
        </authorList>
    </citation>
    <scope>NUCLEOTIDE SEQUENCE [LARGE SCALE GENOMIC DNA]</scope>
    <source>
        <strain evidence="2 3">VD078</strain>
    </source>
</reference>
<comment type="caution">
    <text evidence="2">The sequence shown here is derived from an EMBL/GenBank/DDBJ whole genome shotgun (WGS) entry which is preliminary data.</text>
</comment>
<dbReference type="Proteomes" id="UP000006976">
    <property type="component" value="Unassembled WGS sequence"/>
</dbReference>
<evidence type="ECO:0000313" key="2">
    <source>
        <dbReference type="EMBL" id="EJR41784.1"/>
    </source>
</evidence>
<gene>
    <name evidence="2" type="ORF">III_02211</name>
</gene>
<dbReference type="KEGG" id="bmyo:BG05_2728"/>
<evidence type="ECO:0000256" key="1">
    <source>
        <dbReference type="SAM" id="Phobius"/>
    </source>
</evidence>
<keyword evidence="1" id="KW-0472">Membrane</keyword>
<organism evidence="2 3">
    <name type="scientific">Bacillus mycoides</name>
    <dbReference type="NCBI Taxonomy" id="1405"/>
    <lineage>
        <taxon>Bacteria</taxon>
        <taxon>Bacillati</taxon>
        <taxon>Bacillota</taxon>
        <taxon>Bacilli</taxon>
        <taxon>Bacillales</taxon>
        <taxon>Bacillaceae</taxon>
        <taxon>Bacillus</taxon>
        <taxon>Bacillus cereus group</taxon>
    </lineage>
</organism>
<name>A0ABC9R6Q0_BACMY</name>
<sequence length="42" mass="4835">MIGVSPHAYQVKILKFLLNENFVFFIDTKFIFIVFGQSVLLG</sequence>
<evidence type="ECO:0000313" key="3">
    <source>
        <dbReference type="Proteomes" id="UP000006976"/>
    </source>
</evidence>
<proteinExistence type="predicted"/>
<keyword evidence="1" id="KW-0812">Transmembrane</keyword>
<accession>A0ABC9R6Q0</accession>
<protein>
    <submittedName>
        <fullName evidence="2">Uncharacterized protein</fullName>
    </submittedName>
</protein>